<dbReference type="STRING" id="349307.Mthe_0646"/>
<dbReference type="CDD" id="cd09749">
    <property type="entry name" value="Cmr5_III-B"/>
    <property type="match status" value="1"/>
</dbReference>
<keyword evidence="3" id="KW-0963">Cytoplasm</keyword>
<keyword evidence="7" id="KW-1185">Reference proteome</keyword>
<dbReference type="InterPro" id="IPR010160">
    <property type="entry name" value="CRISPR-assoc_prot_Cmr5"/>
</dbReference>
<comment type="similarity">
    <text evidence="2">Belongs to the CRISPR system Cmr5 family.</text>
</comment>
<dbReference type="SUPFAM" id="SSF158568">
    <property type="entry name" value="AF1862-like"/>
    <property type="match status" value="1"/>
</dbReference>
<dbReference type="RefSeq" id="WP_011695833.1">
    <property type="nucleotide sequence ID" value="NC_008553.1"/>
</dbReference>
<dbReference type="OrthoDB" id="382722at2157"/>
<evidence type="ECO:0000256" key="4">
    <source>
        <dbReference type="ARBA" id="ARBA00023118"/>
    </source>
</evidence>
<dbReference type="HOGENOM" id="CLU_120836_1_0_2"/>
<dbReference type="InterPro" id="IPR023101">
    <property type="entry name" value="AF1862-like_dom_sf"/>
</dbReference>
<dbReference type="Gene3D" id="1.10.520.30">
    <property type="entry name" value="AF1862-like domain"/>
    <property type="match status" value="1"/>
</dbReference>
<evidence type="ECO:0000313" key="6">
    <source>
        <dbReference type="EMBL" id="ABK14436.1"/>
    </source>
</evidence>
<dbReference type="EMBL" id="CP000477">
    <property type="protein sequence ID" value="ABK14436.1"/>
    <property type="molecule type" value="Genomic_DNA"/>
</dbReference>
<dbReference type="GeneID" id="4463140"/>
<keyword evidence="4" id="KW-0051">Antiviral defense</keyword>
<evidence type="ECO:0000256" key="2">
    <source>
        <dbReference type="ARBA" id="ARBA00006161"/>
    </source>
</evidence>
<evidence type="ECO:0000313" key="7">
    <source>
        <dbReference type="Proteomes" id="UP000000674"/>
    </source>
</evidence>
<dbReference type="NCBIfam" id="TIGR01881">
    <property type="entry name" value="cas_Cmr5"/>
    <property type="match status" value="1"/>
</dbReference>
<reference evidence="6 7" key="1">
    <citation type="submission" date="2006-10" db="EMBL/GenBank/DDBJ databases">
        <title>Complete sequence of Methanosaeta thermophila PT.</title>
        <authorList>
            <consortium name="US DOE Joint Genome Institute"/>
            <person name="Copeland A."/>
            <person name="Lucas S."/>
            <person name="Lapidus A."/>
            <person name="Barry K."/>
            <person name="Detter J.C."/>
            <person name="Glavina del Rio T."/>
            <person name="Hammon N."/>
            <person name="Israni S."/>
            <person name="Pitluck S."/>
            <person name="Chain P."/>
            <person name="Malfatti S."/>
            <person name="Shin M."/>
            <person name="Vergez L."/>
            <person name="Schmutz J."/>
            <person name="Larimer F."/>
            <person name="Land M."/>
            <person name="Hauser L."/>
            <person name="Kyrpides N."/>
            <person name="Kim E."/>
            <person name="Smith K.S."/>
            <person name="Ingram-Smith C."/>
            <person name="Richardson P."/>
        </authorList>
    </citation>
    <scope>NUCLEOTIDE SEQUENCE [LARGE SCALE GENOMIC DNA]</scope>
    <source>
        <strain evidence="7">DSM 6194 / JCM 14653 / NBRC 101360 / PT</strain>
    </source>
</reference>
<sequence>MSERSLEQERAKHALEAVNSIRGESWAGKFRSYVERLPPAIVMNGLGQAMAGELAAAGRAGEMSDDKKAHNKLYELVAGWIRTRRIYSAEENLMKAIVDGDQKQYVLAQAEALAYLEWLKKFSQAFLEKDKEA</sequence>
<gene>
    <name evidence="6" type="ordered locus">Mthe_0646</name>
</gene>
<evidence type="ECO:0000256" key="1">
    <source>
        <dbReference type="ARBA" id="ARBA00004496"/>
    </source>
</evidence>
<dbReference type="Proteomes" id="UP000000674">
    <property type="component" value="Chromosome"/>
</dbReference>
<dbReference type="AlphaFoldDB" id="A0B6W2"/>
<dbReference type="Pfam" id="PF09701">
    <property type="entry name" value="Cas_Cmr5"/>
    <property type="match status" value="1"/>
</dbReference>
<protein>
    <recommendedName>
        <fullName evidence="5">CRISPR type III-B/RAMP module-associated protein Cmr5</fullName>
    </recommendedName>
</protein>
<dbReference type="GO" id="GO:0005737">
    <property type="term" value="C:cytoplasm"/>
    <property type="evidence" value="ECO:0007669"/>
    <property type="project" value="UniProtKB-SubCell"/>
</dbReference>
<evidence type="ECO:0000256" key="3">
    <source>
        <dbReference type="ARBA" id="ARBA00022490"/>
    </source>
</evidence>
<evidence type="ECO:0000256" key="5">
    <source>
        <dbReference type="ARBA" id="ARBA00030001"/>
    </source>
</evidence>
<accession>A0B6W2</accession>
<name>A0B6W2_METTP</name>
<comment type="subcellular location">
    <subcellularLocation>
        <location evidence="1">Cytoplasm</location>
    </subcellularLocation>
</comment>
<proteinExistence type="inferred from homology"/>
<organism evidence="6 7">
    <name type="scientific">Methanothrix thermoacetophila (strain DSM 6194 / JCM 14653 / NBRC 101360 / PT)</name>
    <name type="common">Methanosaeta thermophila</name>
    <dbReference type="NCBI Taxonomy" id="349307"/>
    <lineage>
        <taxon>Archaea</taxon>
        <taxon>Methanobacteriati</taxon>
        <taxon>Methanobacteriota</taxon>
        <taxon>Stenosarchaea group</taxon>
        <taxon>Methanomicrobia</taxon>
        <taxon>Methanotrichales</taxon>
        <taxon>Methanotrichaceae</taxon>
        <taxon>Methanothrix</taxon>
    </lineage>
</organism>
<dbReference type="KEGG" id="mtp:Mthe_0646"/>
<dbReference type="GO" id="GO:0051607">
    <property type="term" value="P:defense response to virus"/>
    <property type="evidence" value="ECO:0007669"/>
    <property type="project" value="UniProtKB-KW"/>
</dbReference>